<dbReference type="InterPro" id="IPR043964">
    <property type="entry name" value="P-loop_TraG"/>
</dbReference>
<dbReference type="SUPFAM" id="SSF52540">
    <property type="entry name" value="P-loop containing nucleoside triphosphate hydrolases"/>
    <property type="match status" value="1"/>
</dbReference>
<accession>A0A2M8DNF1</accession>
<keyword evidence="1" id="KW-0175">Coiled coil</keyword>
<dbReference type="InterPro" id="IPR051162">
    <property type="entry name" value="T4SS_component"/>
</dbReference>
<evidence type="ECO:0000313" key="3">
    <source>
        <dbReference type="EMBL" id="PJB99676.1"/>
    </source>
</evidence>
<sequence length="600" mass="69038">MMSPFFKRKKEIEMPTKLFEADILKVTDIIAPASIEISSDYSKLGEKFAKSYFIFSYPRYLSTAWLSPIINLDVPLDISFFIHPIETGMFLRQLVKRVTEVQSEIMEREEKGLIRDPVLETAFRDLEELRDKLQTAREKMFKFGLYLTVYADKKEDFRDIETTLRSILEARLVYIKPSLFQQHEGFISTSPYCLDRLLIHTPMNTEPLSSIFPFVSFDLSANEGILYGINRHNNSLILFDRFSLENANEVFFGKAGVGKSYAIKLEILRSLMMGVEVIIIDPENEYQFLSDGVGGSFFKISLTSPNRINPFELPVPREDETADEVLRSNIINLVGLLRIMLGGLTPEEDAIIDRAITETYAAKDITSESDPKRWNENLPLMEDLQTVLENMEGAESLVRRLQKYTRGAYSSFFNQPSNISMEKKFVVFGIRDMEEELRPMALYIILRYIWKTIRATLKKRILVVDEAWWLMQSEDGASFLYGICKRARKYWLGVTTITQDVSDFMKSNYGQPIITNSSLQLLLKQSPATIDVVQKIFLLTDEEKYMLLEVAVGEGLFFAGQKHVAIKIVASYAEDQIITTSPEEVLKIREMKKRTGEEEV</sequence>
<evidence type="ECO:0000313" key="4">
    <source>
        <dbReference type="Proteomes" id="UP000228875"/>
    </source>
</evidence>
<dbReference type="PANTHER" id="PTHR30121:SF6">
    <property type="entry name" value="SLR6007 PROTEIN"/>
    <property type="match status" value="1"/>
</dbReference>
<dbReference type="Pfam" id="PF19044">
    <property type="entry name" value="P-loop_TraG"/>
    <property type="match status" value="1"/>
</dbReference>
<evidence type="ECO:0000259" key="2">
    <source>
        <dbReference type="Pfam" id="PF19044"/>
    </source>
</evidence>
<dbReference type="EMBL" id="PFTB01000012">
    <property type="protein sequence ID" value="PJB99676.1"/>
    <property type="molecule type" value="Genomic_DNA"/>
</dbReference>
<proteinExistence type="predicted"/>
<dbReference type="InterPro" id="IPR027417">
    <property type="entry name" value="P-loop_NTPase"/>
</dbReference>
<comment type="caution">
    <text evidence="3">The sequence shown here is derived from an EMBL/GenBank/DDBJ whole genome shotgun (WGS) entry which is preliminary data.</text>
</comment>
<protein>
    <submittedName>
        <fullName evidence="3">Conjugal transfer protein TraC</fullName>
    </submittedName>
</protein>
<name>A0A2M8DNF1_9BACT</name>
<feature type="domain" description="TraG P-loop" evidence="2">
    <location>
        <begin position="244"/>
        <end position="554"/>
    </location>
</feature>
<dbReference type="AlphaFoldDB" id="A0A2M8DNF1"/>
<dbReference type="Gene3D" id="3.40.50.300">
    <property type="entry name" value="P-loop containing nucleotide triphosphate hydrolases"/>
    <property type="match status" value="1"/>
</dbReference>
<gene>
    <name evidence="3" type="ORF">CO077_00510</name>
</gene>
<organism evidence="3 4">
    <name type="scientific">Candidatus Nealsonbacteria bacterium CG_4_9_14_0_8_um_filter_35_12</name>
    <dbReference type="NCBI Taxonomy" id="1974692"/>
    <lineage>
        <taxon>Bacteria</taxon>
        <taxon>Candidatus Nealsoniibacteriota</taxon>
    </lineage>
</organism>
<dbReference type="NCBIfam" id="NF045971">
    <property type="entry name" value="conju_CD1110"/>
    <property type="match status" value="1"/>
</dbReference>
<dbReference type="Proteomes" id="UP000228875">
    <property type="component" value="Unassembled WGS sequence"/>
</dbReference>
<feature type="coiled-coil region" evidence="1">
    <location>
        <begin position="91"/>
        <end position="139"/>
    </location>
</feature>
<dbReference type="Gene3D" id="1.10.8.730">
    <property type="match status" value="1"/>
</dbReference>
<reference evidence="4" key="1">
    <citation type="submission" date="2017-09" db="EMBL/GenBank/DDBJ databases">
        <title>Depth-based differentiation of microbial function through sediment-hosted aquifers and enrichment of novel symbionts in the deep terrestrial subsurface.</title>
        <authorList>
            <person name="Probst A.J."/>
            <person name="Ladd B."/>
            <person name="Jarett J.K."/>
            <person name="Geller-Mcgrath D.E."/>
            <person name="Sieber C.M.K."/>
            <person name="Emerson J.B."/>
            <person name="Anantharaman K."/>
            <person name="Thomas B.C."/>
            <person name="Malmstrom R."/>
            <person name="Stieglmeier M."/>
            <person name="Klingl A."/>
            <person name="Woyke T."/>
            <person name="Ryan C.M."/>
            <person name="Banfield J.F."/>
        </authorList>
    </citation>
    <scope>NUCLEOTIDE SEQUENCE [LARGE SCALE GENOMIC DNA]</scope>
</reference>
<dbReference type="PANTHER" id="PTHR30121">
    <property type="entry name" value="UNCHARACTERIZED PROTEIN YJGR-RELATED"/>
    <property type="match status" value="1"/>
</dbReference>
<evidence type="ECO:0000256" key="1">
    <source>
        <dbReference type="SAM" id="Coils"/>
    </source>
</evidence>